<dbReference type="RefSeq" id="WP_377407104.1">
    <property type="nucleotide sequence ID" value="NZ_JBHSCY010000001.1"/>
</dbReference>
<organism evidence="1 2">
    <name type="scientific">Polaribacter marinivivus</name>
    <dbReference type="NCBI Taxonomy" id="1524260"/>
    <lineage>
        <taxon>Bacteria</taxon>
        <taxon>Pseudomonadati</taxon>
        <taxon>Bacteroidota</taxon>
        <taxon>Flavobacteriia</taxon>
        <taxon>Flavobacteriales</taxon>
        <taxon>Flavobacteriaceae</taxon>
    </lineage>
</organism>
<evidence type="ECO:0000313" key="1">
    <source>
        <dbReference type="EMBL" id="MFC4267309.1"/>
    </source>
</evidence>
<dbReference type="EMBL" id="JBHSCY010000001">
    <property type="protein sequence ID" value="MFC4267309.1"/>
    <property type="molecule type" value="Genomic_DNA"/>
</dbReference>
<evidence type="ECO:0008006" key="3">
    <source>
        <dbReference type="Google" id="ProtNLM"/>
    </source>
</evidence>
<proteinExistence type="predicted"/>
<gene>
    <name evidence="1" type="ORF">ACFOWD_00195</name>
</gene>
<dbReference type="Proteomes" id="UP001595826">
    <property type="component" value="Unassembled WGS sequence"/>
</dbReference>
<evidence type="ECO:0000313" key="2">
    <source>
        <dbReference type="Proteomes" id="UP001595826"/>
    </source>
</evidence>
<sequence>MKHSFTATIFDVLKKHFGEDAQAIFNNSELLKYINQKTVSANKGSKARGSFGNLYAIYVLVEDYINGGFAEKGDYSKYEGAKFSDLFKRQRELPFGAKLQNHALNQRMNQEFRKYFPTCDFIPIIRVVDTKRYWINTNLIVLNVNKKNVNLSYAIIEIIDSYVASKRSAFESFIETCERLKDIENEKPEEIKSFILGLLEPNVDARIFEIVSYSILKADYNDQTVYFGFEEDSIQPENLKLYKTGRTNANDGGIDFVMKPLGRFFQVTETTDVKKYFLDIDKLEKFPITFVVKSTETVKELTERIKEGAKQQYSVEAIVNKYVSCIEEIINIDKLKNSLQSVEDKGNIPDVLNEIIKQSKVEFNYDVE</sequence>
<accession>A0ABV8R4C6</accession>
<comment type="caution">
    <text evidence="1">The sequence shown here is derived from an EMBL/GenBank/DDBJ whole genome shotgun (WGS) entry which is preliminary data.</text>
</comment>
<name>A0ABV8R4C6_9FLAO</name>
<keyword evidence="2" id="KW-1185">Reference proteome</keyword>
<reference evidence="2" key="1">
    <citation type="journal article" date="2019" name="Int. J. Syst. Evol. Microbiol.">
        <title>The Global Catalogue of Microorganisms (GCM) 10K type strain sequencing project: providing services to taxonomists for standard genome sequencing and annotation.</title>
        <authorList>
            <consortium name="The Broad Institute Genomics Platform"/>
            <consortium name="The Broad Institute Genome Sequencing Center for Infectious Disease"/>
            <person name="Wu L."/>
            <person name="Ma J."/>
        </authorList>
    </citation>
    <scope>NUCLEOTIDE SEQUENCE [LARGE SCALE GENOMIC DNA]</scope>
    <source>
        <strain evidence="2">CECT 8655</strain>
    </source>
</reference>
<protein>
    <recommendedName>
        <fullName evidence="3">Restriction endonuclease</fullName>
    </recommendedName>
</protein>